<dbReference type="EMBL" id="EU826466">
    <property type="protein sequence ID" value="ACH62015.1"/>
    <property type="molecule type" value="Genomic_DNA"/>
</dbReference>
<protein>
    <submittedName>
        <fullName evidence="2">Uncharacterized protein</fullName>
    </submittedName>
</protein>
<proteinExistence type="predicted"/>
<dbReference type="Proteomes" id="UP000001849">
    <property type="component" value="Segment"/>
</dbReference>
<accession>B5LJ18</accession>
<gene>
    <name evidence="2" type="primary">7</name>
    <name evidence="2" type="ORF">MYRNA_7</name>
</gene>
<dbReference type="GeneID" id="6920667"/>
<sequence>MRDAMWALECWQSEYDALTDEAARLEAQRDRILAQRQRAEQGITACRAKLAELGVK</sequence>
<evidence type="ECO:0000313" key="2">
    <source>
        <dbReference type="EMBL" id="ACH62015.1"/>
    </source>
</evidence>
<feature type="coiled-coil region" evidence="1">
    <location>
        <begin position="8"/>
        <end position="42"/>
    </location>
</feature>
<evidence type="ECO:0000313" key="3">
    <source>
        <dbReference type="Proteomes" id="UP000001849"/>
    </source>
</evidence>
<evidence type="ECO:0000256" key="1">
    <source>
        <dbReference type="SAM" id="Coils"/>
    </source>
</evidence>
<dbReference type="KEGG" id="vg:6920667"/>
<dbReference type="RefSeq" id="YP_002224925.1">
    <property type="nucleotide sequence ID" value="NC_011273.1"/>
</dbReference>
<name>B5LJ18_9CAUD</name>
<organism evidence="2 3">
    <name type="scientific">Mycobacterium phage Myrna</name>
    <dbReference type="NCBI Taxonomy" id="546805"/>
    <lineage>
        <taxon>Viruses</taxon>
        <taxon>Duplodnaviria</taxon>
        <taxon>Heunggongvirae</taxon>
        <taxon>Uroviricota</taxon>
        <taxon>Caudoviricetes</taxon>
        <taxon>Ceeclamvirinae</taxon>
        <taxon>Myrnavirus</taxon>
        <taxon>Myrnavirus myrna</taxon>
    </lineage>
</organism>
<keyword evidence="1" id="KW-0175">Coiled coil</keyword>
<reference evidence="2 3" key="1">
    <citation type="submission" date="2008-06" db="EMBL/GenBank/DDBJ databases">
        <authorList>
            <person name="Smith A.L."/>
            <person name="Paladin E.C."/>
            <person name="Jacobs-Sera D."/>
            <person name="Hendirx R.W."/>
            <person name="Hatfull G.F."/>
        </authorList>
    </citation>
    <scope>NUCLEOTIDE SEQUENCE [LARGE SCALE GENOMIC DNA]</scope>
</reference>
<keyword evidence="3" id="KW-1185">Reference proteome</keyword>